<gene>
    <name evidence="2" type="ORF">EVAR_87131_1</name>
</gene>
<organism evidence="2 3">
    <name type="scientific">Eumeta variegata</name>
    <name type="common">Bagworm moth</name>
    <name type="synonym">Eumeta japonica</name>
    <dbReference type="NCBI Taxonomy" id="151549"/>
    <lineage>
        <taxon>Eukaryota</taxon>
        <taxon>Metazoa</taxon>
        <taxon>Ecdysozoa</taxon>
        <taxon>Arthropoda</taxon>
        <taxon>Hexapoda</taxon>
        <taxon>Insecta</taxon>
        <taxon>Pterygota</taxon>
        <taxon>Neoptera</taxon>
        <taxon>Endopterygota</taxon>
        <taxon>Lepidoptera</taxon>
        <taxon>Glossata</taxon>
        <taxon>Ditrysia</taxon>
        <taxon>Tineoidea</taxon>
        <taxon>Psychidae</taxon>
        <taxon>Oiketicinae</taxon>
        <taxon>Eumeta</taxon>
    </lineage>
</organism>
<name>A0A4C1VVK1_EUMVA</name>
<accession>A0A4C1VVK1</accession>
<sequence>MAYINLPASRTRVCSGEERDQHRDRKSDEKQAWNQYRGVHKIQINRKVSYWRSAVRRATSRARGRRPLAQRAPAHARPVDAKYFDDSYDRIMHMKCSQPEIYVLPSHIKLNRITDGHSTPDLSTIK</sequence>
<evidence type="ECO:0000313" key="3">
    <source>
        <dbReference type="Proteomes" id="UP000299102"/>
    </source>
</evidence>
<evidence type="ECO:0000313" key="2">
    <source>
        <dbReference type="EMBL" id="GBP42580.1"/>
    </source>
</evidence>
<evidence type="ECO:0000256" key="1">
    <source>
        <dbReference type="SAM" id="MobiDB-lite"/>
    </source>
</evidence>
<proteinExistence type="predicted"/>
<protein>
    <submittedName>
        <fullName evidence="2">Uncharacterized protein</fullName>
    </submittedName>
</protein>
<keyword evidence="3" id="KW-1185">Reference proteome</keyword>
<dbReference type="AlphaFoldDB" id="A0A4C1VVK1"/>
<dbReference type="Proteomes" id="UP000299102">
    <property type="component" value="Unassembled WGS sequence"/>
</dbReference>
<feature type="compositionally biased region" description="Basic and acidic residues" evidence="1">
    <location>
        <begin position="15"/>
        <end position="31"/>
    </location>
</feature>
<comment type="caution">
    <text evidence="2">The sequence shown here is derived from an EMBL/GenBank/DDBJ whole genome shotgun (WGS) entry which is preliminary data.</text>
</comment>
<dbReference type="EMBL" id="BGZK01000421">
    <property type="protein sequence ID" value="GBP42580.1"/>
    <property type="molecule type" value="Genomic_DNA"/>
</dbReference>
<reference evidence="2 3" key="1">
    <citation type="journal article" date="2019" name="Commun. Biol.">
        <title>The bagworm genome reveals a unique fibroin gene that provides high tensile strength.</title>
        <authorList>
            <person name="Kono N."/>
            <person name="Nakamura H."/>
            <person name="Ohtoshi R."/>
            <person name="Tomita M."/>
            <person name="Numata K."/>
            <person name="Arakawa K."/>
        </authorList>
    </citation>
    <scope>NUCLEOTIDE SEQUENCE [LARGE SCALE GENOMIC DNA]</scope>
</reference>
<feature type="region of interest" description="Disordered" evidence="1">
    <location>
        <begin position="13"/>
        <end position="32"/>
    </location>
</feature>